<evidence type="ECO:0000313" key="1">
    <source>
        <dbReference type="EMBL" id="ERZ97514.1"/>
    </source>
</evidence>
<protein>
    <submittedName>
        <fullName evidence="1">Uncharacterized protein</fullName>
    </submittedName>
</protein>
<organism evidence="1">
    <name type="scientific">Rhizophagus irregularis (strain DAOM 181602 / DAOM 197198 / MUCL 43194)</name>
    <name type="common">Arbuscular mycorrhizal fungus</name>
    <name type="synonym">Glomus intraradices</name>
    <dbReference type="NCBI Taxonomy" id="747089"/>
    <lineage>
        <taxon>Eukaryota</taxon>
        <taxon>Fungi</taxon>
        <taxon>Fungi incertae sedis</taxon>
        <taxon>Mucoromycota</taxon>
        <taxon>Glomeromycotina</taxon>
        <taxon>Glomeromycetes</taxon>
        <taxon>Glomerales</taxon>
        <taxon>Glomeraceae</taxon>
        <taxon>Rhizophagus</taxon>
    </lineage>
</organism>
<sequence>MLRSYGRIKGHCFGKIYPDKKNKIDYFKLIKIFFTIFVTPDLVVTPDLEIWSNQSVTDMTSSSSTMNKIIESLRFNYRTFSNYLIKCQSIIKKQQLNFLKVATLNTSYHLYNFLLGYNKNI</sequence>
<accession>U9SNR8</accession>
<name>U9SNR8_RHIID</name>
<dbReference type="HOGENOM" id="CLU_2039318_0_0_1"/>
<dbReference type="EMBL" id="KI299552">
    <property type="protein sequence ID" value="ERZ97514.1"/>
    <property type="molecule type" value="Genomic_DNA"/>
</dbReference>
<dbReference type="AlphaFoldDB" id="U9SNR8"/>
<reference evidence="1" key="1">
    <citation type="submission" date="2013-07" db="EMBL/GenBank/DDBJ databases">
        <title>The genome of an arbuscular mycorrhizal fungus provides insights into the evolution of the oldest plant symbiosis.</title>
        <authorList>
            <consortium name="DOE Joint Genome Institute"/>
            <person name="Tisserant E."/>
            <person name="Malbreil M."/>
            <person name="Kuo A."/>
            <person name="Kohler A."/>
            <person name="Symeonidi A."/>
            <person name="Balestrini R."/>
            <person name="Charron P."/>
            <person name="Duensing N."/>
            <person name="Frei-dit-Frey N."/>
            <person name="Gianinazzi-Pearson V."/>
            <person name="Gilbert B."/>
            <person name="Handa Y."/>
            <person name="Hijri M."/>
            <person name="Kaul R."/>
            <person name="Kawaguchi M."/>
            <person name="Krajinski F."/>
            <person name="Lammers P."/>
            <person name="Lapierre D."/>
            <person name="Masclaux F.G."/>
            <person name="Murat C."/>
            <person name="Morin E."/>
            <person name="Ndikumana S."/>
            <person name="Pagni M."/>
            <person name="Petitpierre D."/>
            <person name="Requena N."/>
            <person name="Rosikiewicz P."/>
            <person name="Riley R."/>
            <person name="Saito K."/>
            <person name="San Clemente H."/>
            <person name="Shapiro H."/>
            <person name="van Tuinen D."/>
            <person name="Becard G."/>
            <person name="Bonfante P."/>
            <person name="Paszkowski U."/>
            <person name="Shachar-Hill Y."/>
            <person name="Young J.P."/>
            <person name="Sanders I.R."/>
            <person name="Henrissat B."/>
            <person name="Rensing S.A."/>
            <person name="Grigoriev I.V."/>
            <person name="Corradi N."/>
            <person name="Roux C."/>
            <person name="Martin F."/>
        </authorList>
    </citation>
    <scope>NUCLEOTIDE SEQUENCE</scope>
    <source>
        <strain evidence="1">DAOM 197198</strain>
    </source>
</reference>
<proteinExistence type="predicted"/>
<gene>
    <name evidence="1" type="ORF">GLOINDRAFT_88960</name>
</gene>